<dbReference type="PROSITE" id="PS00690">
    <property type="entry name" value="DEAH_ATP_HELICASE"/>
    <property type="match status" value="1"/>
</dbReference>
<evidence type="ECO:0000256" key="2">
    <source>
        <dbReference type="ARBA" id="ARBA00022664"/>
    </source>
</evidence>
<dbReference type="AlphaFoldDB" id="A0A6V7VGJ5"/>
<dbReference type="SUPFAM" id="SSF52540">
    <property type="entry name" value="P-loop containing nucleoside triphosphate hydrolases"/>
    <property type="match status" value="1"/>
</dbReference>
<comment type="caution">
    <text evidence="11">The sequence shown here is derived from an EMBL/GenBank/DDBJ whole genome shotgun (WGS) entry which is preliminary data.</text>
</comment>
<dbReference type="PANTHER" id="PTHR18934:SF91">
    <property type="entry name" value="PRE-MRNA-SPLICING FACTOR ATP-DEPENDENT RNA HELICASE PRP16"/>
    <property type="match status" value="1"/>
</dbReference>
<dbReference type="EMBL" id="CAJEWN010000229">
    <property type="protein sequence ID" value="CAD2174080.1"/>
    <property type="molecule type" value="Genomic_DNA"/>
</dbReference>
<evidence type="ECO:0000256" key="9">
    <source>
        <dbReference type="SAM" id="Phobius"/>
    </source>
</evidence>
<accession>A0A6V7VGJ5</accession>
<name>A0A6V7VGJ5_MELEN</name>
<dbReference type="Pfam" id="PF00270">
    <property type="entry name" value="DEAD"/>
    <property type="match status" value="1"/>
</dbReference>
<dbReference type="InterPro" id="IPR027417">
    <property type="entry name" value="P-loop_NTPase"/>
</dbReference>
<dbReference type="InterPro" id="IPR002464">
    <property type="entry name" value="DNA/RNA_helicase_DEAH_CS"/>
</dbReference>
<dbReference type="GO" id="GO:0034458">
    <property type="term" value="F:3'-5' RNA helicase activity"/>
    <property type="evidence" value="ECO:0007669"/>
    <property type="project" value="TreeGrafter"/>
</dbReference>
<evidence type="ECO:0000256" key="5">
    <source>
        <dbReference type="ARBA" id="ARBA00022806"/>
    </source>
</evidence>
<gene>
    <name evidence="11" type="ORF">MENT_LOCUS25727</name>
</gene>
<keyword evidence="9" id="KW-0472">Membrane</keyword>
<dbReference type="Proteomes" id="UP000580250">
    <property type="component" value="Unassembled WGS sequence"/>
</dbReference>
<feature type="compositionally biased region" description="Basic and acidic residues" evidence="8">
    <location>
        <begin position="21"/>
        <end position="33"/>
    </location>
</feature>
<dbReference type="OrthoDB" id="10253254at2759"/>
<evidence type="ECO:0000256" key="6">
    <source>
        <dbReference type="ARBA" id="ARBA00022840"/>
    </source>
</evidence>
<keyword evidence="3" id="KW-0547">Nucleotide-binding</keyword>
<feature type="region of interest" description="Disordered" evidence="8">
    <location>
        <begin position="1"/>
        <end position="35"/>
    </location>
</feature>
<reference evidence="11 12" key="1">
    <citation type="submission" date="2020-08" db="EMBL/GenBank/DDBJ databases">
        <authorList>
            <person name="Koutsovoulos G."/>
            <person name="Danchin GJ E."/>
        </authorList>
    </citation>
    <scope>NUCLEOTIDE SEQUENCE [LARGE SCALE GENOMIC DNA]</scope>
</reference>
<evidence type="ECO:0000313" key="12">
    <source>
        <dbReference type="Proteomes" id="UP000580250"/>
    </source>
</evidence>
<evidence type="ECO:0000256" key="4">
    <source>
        <dbReference type="ARBA" id="ARBA00022801"/>
    </source>
</evidence>
<sequence>MEVESILEGTTGNERGGLLIRKKENKEEDDKNFKKPSILGLDKLAKSKRELTTNLRKRQVIDEEKGNETPGLSESVREEIKRYVKEKYKGIDHRGIEADTKNKREERRSGKDYYDKRYKRERREDKQKYSFKDVETPKFKLPNTPSCSTWEEDDLSINKSAKRSGWDFETPKELKERKYGDSERNIESILKSQRERQKEDYKKRHHRYRYGDSKPKYDELPHFQNESERKQWENEQYMLDREWYESDQGFNDEFNPFAHISQEYVDKREKQMEQTRQKPRLTLKQQQIKKENEMWENNRLARSGVVINSEEYDNVFDNETDENRVSLLVHNIIPPFLDGRIAYTCQTMPVIPVKDVTSDLAITASKGSKQVKYFREQQEKLKAQEKHWELAGTRIGEIMGVKAKEEQEPTESTNYKESQQFASHLKESEAVSIFAMEKSVKEQREYLPVFAVRQKLLQVIRENSVVIVVGETGSGKTTQLTQYLVEDGYGKIGGGIIGCTQPRRVAAMSVAKRVAEEMGVELGQECGYAIRFEDCTSDKTIIKYMTDGILLRECLGDPDLDSYSAIIMDEAHERSLNTDVLFGLLRDVVARRSDIKLIVTSATMDAEKFSNFFGGHTPIFQIPGRTFPVEIYHARVPAEDHVDAAVKQTIQIHLGGQEGDILIFMPGQEDIEVIFLDFLLFDYLPPFSFFIIFLFCNYYNCQG</sequence>
<keyword evidence="2" id="KW-0507">mRNA processing</keyword>
<dbReference type="EC" id="3.6.4.13" evidence="1"/>
<keyword evidence="9" id="KW-1133">Transmembrane helix</keyword>
<feature type="transmembrane region" description="Helical" evidence="9">
    <location>
        <begin position="683"/>
        <end position="701"/>
    </location>
</feature>
<dbReference type="GO" id="GO:0006397">
    <property type="term" value="P:mRNA processing"/>
    <property type="evidence" value="ECO:0007669"/>
    <property type="project" value="UniProtKB-KW"/>
</dbReference>
<evidence type="ECO:0000313" key="11">
    <source>
        <dbReference type="EMBL" id="CAD2174080.1"/>
    </source>
</evidence>
<organism evidence="11 12">
    <name type="scientific">Meloidogyne enterolobii</name>
    <name type="common">Root-knot nematode worm</name>
    <name type="synonym">Meloidogyne mayaguensis</name>
    <dbReference type="NCBI Taxonomy" id="390850"/>
    <lineage>
        <taxon>Eukaryota</taxon>
        <taxon>Metazoa</taxon>
        <taxon>Ecdysozoa</taxon>
        <taxon>Nematoda</taxon>
        <taxon>Chromadorea</taxon>
        <taxon>Rhabditida</taxon>
        <taxon>Tylenchina</taxon>
        <taxon>Tylenchomorpha</taxon>
        <taxon>Tylenchoidea</taxon>
        <taxon>Meloidogynidae</taxon>
        <taxon>Meloidogyninae</taxon>
        <taxon>Meloidogyne</taxon>
    </lineage>
</organism>
<dbReference type="InterPro" id="IPR011545">
    <property type="entry name" value="DEAD/DEAH_box_helicase_dom"/>
</dbReference>
<dbReference type="PANTHER" id="PTHR18934">
    <property type="entry name" value="ATP-DEPENDENT RNA HELICASE"/>
    <property type="match status" value="1"/>
</dbReference>
<proteinExistence type="predicted"/>
<keyword evidence="4" id="KW-0378">Hydrolase</keyword>
<keyword evidence="6" id="KW-0067">ATP-binding</keyword>
<dbReference type="PROSITE" id="PS51192">
    <property type="entry name" value="HELICASE_ATP_BIND_1"/>
    <property type="match status" value="1"/>
</dbReference>
<dbReference type="FunFam" id="3.40.50.300:FF:000615">
    <property type="entry name" value="pre-mRNA-splicing factor ATP-dependent RNA helicase DEAH7"/>
    <property type="match status" value="1"/>
</dbReference>
<evidence type="ECO:0000259" key="10">
    <source>
        <dbReference type="PROSITE" id="PS51192"/>
    </source>
</evidence>
<dbReference type="SMART" id="SM00487">
    <property type="entry name" value="DEXDc"/>
    <property type="match status" value="1"/>
</dbReference>
<dbReference type="GO" id="GO:0016787">
    <property type="term" value="F:hydrolase activity"/>
    <property type="evidence" value="ECO:0007669"/>
    <property type="project" value="UniProtKB-KW"/>
</dbReference>
<keyword evidence="9" id="KW-0812">Transmembrane</keyword>
<feature type="region of interest" description="Disordered" evidence="8">
    <location>
        <begin position="92"/>
        <end position="129"/>
    </location>
</feature>
<evidence type="ECO:0000256" key="3">
    <source>
        <dbReference type="ARBA" id="ARBA00022741"/>
    </source>
</evidence>
<dbReference type="GO" id="GO:0005524">
    <property type="term" value="F:ATP binding"/>
    <property type="evidence" value="ECO:0007669"/>
    <property type="project" value="UniProtKB-KW"/>
</dbReference>
<evidence type="ECO:0000256" key="7">
    <source>
        <dbReference type="ARBA" id="ARBA00047984"/>
    </source>
</evidence>
<comment type="catalytic activity">
    <reaction evidence="7">
        <text>ATP + H2O = ADP + phosphate + H(+)</text>
        <dbReference type="Rhea" id="RHEA:13065"/>
        <dbReference type="ChEBI" id="CHEBI:15377"/>
        <dbReference type="ChEBI" id="CHEBI:15378"/>
        <dbReference type="ChEBI" id="CHEBI:30616"/>
        <dbReference type="ChEBI" id="CHEBI:43474"/>
        <dbReference type="ChEBI" id="CHEBI:456216"/>
        <dbReference type="EC" id="3.6.4.13"/>
    </reaction>
</comment>
<evidence type="ECO:0000256" key="8">
    <source>
        <dbReference type="SAM" id="MobiDB-lite"/>
    </source>
</evidence>
<feature type="domain" description="Helicase ATP-binding" evidence="10">
    <location>
        <begin position="457"/>
        <end position="622"/>
    </location>
</feature>
<evidence type="ECO:0000256" key="1">
    <source>
        <dbReference type="ARBA" id="ARBA00012552"/>
    </source>
</evidence>
<protein>
    <recommendedName>
        <fullName evidence="1">RNA helicase</fullName>
        <ecNumber evidence="1">3.6.4.13</ecNumber>
    </recommendedName>
</protein>
<dbReference type="InterPro" id="IPR014001">
    <property type="entry name" value="Helicase_ATP-bd"/>
</dbReference>
<keyword evidence="5" id="KW-0347">Helicase</keyword>
<dbReference type="GO" id="GO:0003723">
    <property type="term" value="F:RNA binding"/>
    <property type="evidence" value="ECO:0007669"/>
    <property type="project" value="TreeGrafter"/>
</dbReference>
<dbReference type="Gene3D" id="3.40.50.300">
    <property type="entry name" value="P-loop containing nucleotide triphosphate hydrolases"/>
    <property type="match status" value="2"/>
</dbReference>